<sequence>MNWLNANINHFALPMGILLGLFSAVYGFIGMKKRKAGAPRPYMSETVRNGMLVVIVVSAVLLGFAIAKTV</sequence>
<dbReference type="AlphaFoldDB" id="A0A9X0U4W8"/>
<evidence type="ECO:0000313" key="2">
    <source>
        <dbReference type="EMBL" id="MBB5329410.1"/>
    </source>
</evidence>
<accession>A0A9X0U4W8</accession>
<proteinExistence type="predicted"/>
<name>A0A9X0U4W8_9BACT</name>
<evidence type="ECO:0000313" key="3">
    <source>
        <dbReference type="Proteomes" id="UP000535182"/>
    </source>
</evidence>
<reference evidence="2 3" key="1">
    <citation type="submission" date="2020-08" db="EMBL/GenBank/DDBJ databases">
        <title>Genomic Encyclopedia of Type Strains, Phase IV (KMG-V): Genome sequencing to study the core and pangenomes of soil and plant-associated prokaryotes.</title>
        <authorList>
            <person name="Whitman W."/>
        </authorList>
    </citation>
    <scope>NUCLEOTIDE SEQUENCE [LARGE SCALE GENOMIC DNA]</scope>
    <source>
        <strain evidence="2 3">X5P2</strain>
    </source>
</reference>
<comment type="caution">
    <text evidence="2">The sequence shown here is derived from an EMBL/GenBank/DDBJ whole genome shotgun (WGS) entry which is preliminary data.</text>
</comment>
<keyword evidence="1" id="KW-0472">Membrane</keyword>
<dbReference type="RefSeq" id="WP_183977846.1">
    <property type="nucleotide sequence ID" value="NZ_JACHEB010000006.1"/>
</dbReference>
<feature type="transmembrane region" description="Helical" evidence="1">
    <location>
        <begin position="12"/>
        <end position="29"/>
    </location>
</feature>
<gene>
    <name evidence="2" type="ORF">HDF14_003028</name>
</gene>
<protein>
    <submittedName>
        <fullName evidence="2">Uncharacterized protein</fullName>
    </submittedName>
</protein>
<organism evidence="2 3">
    <name type="scientific">Tunturiibacter gelidiferens</name>
    <dbReference type="NCBI Taxonomy" id="3069689"/>
    <lineage>
        <taxon>Bacteria</taxon>
        <taxon>Pseudomonadati</taxon>
        <taxon>Acidobacteriota</taxon>
        <taxon>Terriglobia</taxon>
        <taxon>Terriglobales</taxon>
        <taxon>Acidobacteriaceae</taxon>
        <taxon>Tunturiibacter</taxon>
    </lineage>
</organism>
<evidence type="ECO:0000256" key="1">
    <source>
        <dbReference type="SAM" id="Phobius"/>
    </source>
</evidence>
<dbReference type="Proteomes" id="UP000535182">
    <property type="component" value="Unassembled WGS sequence"/>
</dbReference>
<keyword evidence="3" id="KW-1185">Reference proteome</keyword>
<feature type="transmembrane region" description="Helical" evidence="1">
    <location>
        <begin position="50"/>
        <end position="67"/>
    </location>
</feature>
<dbReference type="EMBL" id="JACHEB010000006">
    <property type="protein sequence ID" value="MBB5329410.1"/>
    <property type="molecule type" value="Genomic_DNA"/>
</dbReference>
<keyword evidence="1" id="KW-1133">Transmembrane helix</keyword>
<keyword evidence="1" id="KW-0812">Transmembrane</keyword>